<keyword evidence="2" id="KW-1185">Reference proteome</keyword>
<dbReference type="Proteomes" id="UP000765507">
    <property type="component" value="Unassembled WGS sequence"/>
</dbReference>
<protein>
    <submittedName>
        <fullName evidence="1">Uncharacterized protein</fullName>
    </submittedName>
</protein>
<dbReference type="AlphaFoldDB" id="A0A8T1TF18"/>
<sequence>VTTHDLEAKPRYPRMMLDLFKEGKASSLLVERNLQPTKSIPSKGRYILVNAETPSISSTPPVSSPLEDRLLSVRFPKQKE</sequence>
<reference evidence="1 2" key="1">
    <citation type="journal article" date="2020" name="G3 (Bethesda)">
        <title>Draft Genome of the Common Snapping Turtle, Chelydra serpentina, a Model for Phenotypic Plasticity in Reptiles.</title>
        <authorList>
            <person name="Das D."/>
            <person name="Singh S.K."/>
            <person name="Bierstedt J."/>
            <person name="Erickson A."/>
            <person name="Galli G.L.J."/>
            <person name="Crossley D.A. 2nd"/>
            <person name="Rhen T."/>
        </authorList>
    </citation>
    <scope>NUCLEOTIDE SEQUENCE [LARGE SCALE GENOMIC DNA]</scope>
    <source>
        <strain evidence="1">KW</strain>
    </source>
</reference>
<evidence type="ECO:0000313" key="2">
    <source>
        <dbReference type="Proteomes" id="UP000765507"/>
    </source>
</evidence>
<feature type="non-terminal residue" evidence="1">
    <location>
        <position position="80"/>
    </location>
</feature>
<feature type="non-terminal residue" evidence="1">
    <location>
        <position position="1"/>
    </location>
</feature>
<name>A0A8T1TF18_CHESE</name>
<proteinExistence type="predicted"/>
<dbReference type="EMBL" id="JAHGAV010000011">
    <property type="protein sequence ID" value="KAG6939364.1"/>
    <property type="molecule type" value="Genomic_DNA"/>
</dbReference>
<organism evidence="1 2">
    <name type="scientific">Chelydra serpentina</name>
    <name type="common">Snapping turtle</name>
    <name type="synonym">Testudo serpentina</name>
    <dbReference type="NCBI Taxonomy" id="8475"/>
    <lineage>
        <taxon>Eukaryota</taxon>
        <taxon>Metazoa</taxon>
        <taxon>Chordata</taxon>
        <taxon>Craniata</taxon>
        <taxon>Vertebrata</taxon>
        <taxon>Euteleostomi</taxon>
        <taxon>Archelosauria</taxon>
        <taxon>Testudinata</taxon>
        <taxon>Testudines</taxon>
        <taxon>Cryptodira</taxon>
        <taxon>Durocryptodira</taxon>
        <taxon>Americhelydia</taxon>
        <taxon>Chelydroidea</taxon>
        <taxon>Chelydridae</taxon>
        <taxon>Chelydra</taxon>
    </lineage>
</organism>
<comment type="caution">
    <text evidence="1">The sequence shown here is derived from an EMBL/GenBank/DDBJ whole genome shotgun (WGS) entry which is preliminary data.</text>
</comment>
<dbReference type="OrthoDB" id="6262491at2759"/>
<accession>A0A8T1TF18</accession>
<gene>
    <name evidence="1" type="ORF">G0U57_001463</name>
</gene>
<evidence type="ECO:0000313" key="1">
    <source>
        <dbReference type="EMBL" id="KAG6939364.1"/>
    </source>
</evidence>